<keyword evidence="1" id="KW-0812">Transmembrane</keyword>
<feature type="transmembrane region" description="Helical" evidence="1">
    <location>
        <begin position="51"/>
        <end position="71"/>
    </location>
</feature>
<protein>
    <submittedName>
        <fullName evidence="2">Uncharacterized protein</fullName>
    </submittedName>
</protein>
<evidence type="ECO:0000313" key="2">
    <source>
        <dbReference type="EMBL" id="SNT68040.1"/>
    </source>
</evidence>
<evidence type="ECO:0000313" key="3">
    <source>
        <dbReference type="Proteomes" id="UP000198346"/>
    </source>
</evidence>
<dbReference type="AlphaFoldDB" id="A0A239PKF7"/>
<keyword evidence="1" id="KW-0472">Membrane</keyword>
<evidence type="ECO:0000256" key="1">
    <source>
        <dbReference type="SAM" id="Phobius"/>
    </source>
</evidence>
<dbReference type="OrthoDB" id="10012273at2"/>
<dbReference type="Proteomes" id="UP000198346">
    <property type="component" value="Unassembled WGS sequence"/>
</dbReference>
<accession>A0A239PKF7</accession>
<reference evidence="2 3" key="1">
    <citation type="submission" date="2017-07" db="EMBL/GenBank/DDBJ databases">
        <authorList>
            <person name="Sun Z.S."/>
            <person name="Albrecht U."/>
            <person name="Echele G."/>
            <person name="Lee C.C."/>
        </authorList>
    </citation>
    <scope>NUCLEOTIDE SEQUENCE [LARGE SCALE GENOMIC DNA]</scope>
    <source>
        <strain evidence="2 3">CGMCC 1.12710</strain>
    </source>
</reference>
<dbReference type="RefSeq" id="WP_089411025.1">
    <property type="nucleotide sequence ID" value="NZ_FZQA01000001.1"/>
</dbReference>
<organism evidence="2 3">
    <name type="scientific">Amphiplicatus metriothermophilus</name>
    <dbReference type="NCBI Taxonomy" id="1519374"/>
    <lineage>
        <taxon>Bacteria</taxon>
        <taxon>Pseudomonadati</taxon>
        <taxon>Pseudomonadota</taxon>
        <taxon>Alphaproteobacteria</taxon>
        <taxon>Parvularculales</taxon>
        <taxon>Parvularculaceae</taxon>
        <taxon>Amphiplicatus</taxon>
    </lineage>
</organism>
<sequence>MASVLHHLIEDDDPDNHACLHVSADETANREPADLTAEQVRQGHTGDHLRYILAASLAGGAAAVFAVYGLIAG</sequence>
<keyword evidence="1" id="KW-1133">Transmembrane helix</keyword>
<keyword evidence="3" id="KW-1185">Reference proteome</keyword>
<proteinExistence type="predicted"/>
<name>A0A239PKF7_9PROT</name>
<gene>
    <name evidence="2" type="ORF">SAMN06297382_0536</name>
</gene>
<dbReference type="EMBL" id="FZQA01000001">
    <property type="protein sequence ID" value="SNT68040.1"/>
    <property type="molecule type" value="Genomic_DNA"/>
</dbReference>